<dbReference type="PANTHER" id="PTHR10938">
    <property type="entry name" value="TRANSLATION INITIATION FACTOR IF-3"/>
    <property type="match status" value="1"/>
</dbReference>
<dbReference type="PANTHER" id="PTHR10938:SF0">
    <property type="entry name" value="TRANSLATION INITIATION FACTOR IF-3, MITOCHONDRIAL"/>
    <property type="match status" value="1"/>
</dbReference>
<dbReference type="GO" id="GO:0070124">
    <property type="term" value="P:mitochondrial translational initiation"/>
    <property type="evidence" value="ECO:0007669"/>
    <property type="project" value="TreeGrafter"/>
</dbReference>
<dbReference type="Gene3D" id="3.30.110.10">
    <property type="entry name" value="Translation initiation factor 3 (IF-3), C-terminal domain"/>
    <property type="match status" value="1"/>
</dbReference>
<accession>A0A2S4PXP2</accession>
<keyword evidence="2" id="KW-0396">Initiation factor</keyword>
<comment type="similarity">
    <text evidence="1">Belongs to the IF-3 family.</text>
</comment>
<protein>
    <recommendedName>
        <fullName evidence="4">Translation initiation factor 3 C-terminal domain-containing protein</fullName>
    </recommendedName>
</protein>
<name>A0A2S4PXP2_9PEZI</name>
<dbReference type="OrthoDB" id="21573at2759"/>
<dbReference type="Proteomes" id="UP000237438">
    <property type="component" value="Unassembled WGS sequence"/>
</dbReference>
<organism evidence="5 6">
    <name type="scientific">Erysiphe pulchra</name>
    <dbReference type="NCBI Taxonomy" id="225359"/>
    <lineage>
        <taxon>Eukaryota</taxon>
        <taxon>Fungi</taxon>
        <taxon>Dikarya</taxon>
        <taxon>Ascomycota</taxon>
        <taxon>Pezizomycotina</taxon>
        <taxon>Leotiomycetes</taxon>
        <taxon>Erysiphales</taxon>
        <taxon>Erysiphaceae</taxon>
        <taxon>Erysiphe</taxon>
    </lineage>
</organism>
<dbReference type="GO" id="GO:0043022">
    <property type="term" value="F:ribosome binding"/>
    <property type="evidence" value="ECO:0007669"/>
    <property type="project" value="TreeGrafter"/>
</dbReference>
<dbReference type="AlphaFoldDB" id="A0A2S4PXP2"/>
<dbReference type="InterPro" id="IPR001288">
    <property type="entry name" value="Translation_initiation_fac_3"/>
</dbReference>
<sequence>MRNVQNLLKTTTLSLRVSTCFTGQCKIKIISRASQNTTNFFFHGRSYFFLQRLGLVSTYVTNAKPTKSRLPRNGEIKAESITVVDEIGKISGPHQTKKFFEGFDFEKKKIYDKSVLRDKEISAVKKNSKKKGVSTKTIEISWAVDENDLNTKLRRLKEFLEKGCHVDIFLKAKKRGREVTLDDGEKIVQRILDTVKEAGGRQNMSPVGEMLGNMEMSFLRKKTT</sequence>
<dbReference type="GO" id="GO:0003743">
    <property type="term" value="F:translation initiation factor activity"/>
    <property type="evidence" value="ECO:0007669"/>
    <property type="project" value="UniProtKB-KW"/>
</dbReference>
<dbReference type="InterPro" id="IPR019815">
    <property type="entry name" value="Translation_initiation_fac_3_C"/>
</dbReference>
<gene>
    <name evidence="5" type="ORF">EPUL_000790</name>
</gene>
<dbReference type="EMBL" id="PEDP01000262">
    <property type="protein sequence ID" value="POS86742.1"/>
    <property type="molecule type" value="Genomic_DNA"/>
</dbReference>
<comment type="caution">
    <text evidence="5">The sequence shown here is derived from an EMBL/GenBank/DDBJ whole genome shotgun (WGS) entry which is preliminary data.</text>
</comment>
<keyword evidence="6" id="KW-1185">Reference proteome</keyword>
<evidence type="ECO:0000256" key="1">
    <source>
        <dbReference type="ARBA" id="ARBA00005439"/>
    </source>
</evidence>
<feature type="domain" description="Translation initiation factor 3 C-terminal" evidence="4">
    <location>
        <begin position="134"/>
        <end position="202"/>
    </location>
</feature>
<evidence type="ECO:0000313" key="5">
    <source>
        <dbReference type="EMBL" id="POS86742.1"/>
    </source>
</evidence>
<dbReference type="GO" id="GO:0005739">
    <property type="term" value="C:mitochondrion"/>
    <property type="evidence" value="ECO:0007669"/>
    <property type="project" value="TreeGrafter"/>
</dbReference>
<keyword evidence="3" id="KW-0648">Protein biosynthesis</keyword>
<dbReference type="SUPFAM" id="SSF55200">
    <property type="entry name" value="Translation initiation factor IF3, C-terminal domain"/>
    <property type="match status" value="1"/>
</dbReference>
<dbReference type="GO" id="GO:0032790">
    <property type="term" value="P:ribosome disassembly"/>
    <property type="evidence" value="ECO:0007669"/>
    <property type="project" value="TreeGrafter"/>
</dbReference>
<dbReference type="InterPro" id="IPR036788">
    <property type="entry name" value="T_IF-3_C_sf"/>
</dbReference>
<proteinExistence type="inferred from homology"/>
<reference evidence="5 6" key="1">
    <citation type="submission" date="2017-10" db="EMBL/GenBank/DDBJ databases">
        <title>Development of genomic resources for the powdery mildew, Erysiphe pulchra.</title>
        <authorList>
            <person name="Wadl P.A."/>
            <person name="Mack B.M."/>
            <person name="Moore G."/>
            <person name="Beltz S.B."/>
        </authorList>
    </citation>
    <scope>NUCLEOTIDE SEQUENCE [LARGE SCALE GENOMIC DNA]</scope>
    <source>
        <strain evidence="5">Cflorida</strain>
    </source>
</reference>
<evidence type="ECO:0000259" key="4">
    <source>
        <dbReference type="Pfam" id="PF00707"/>
    </source>
</evidence>
<evidence type="ECO:0000256" key="2">
    <source>
        <dbReference type="ARBA" id="ARBA00022540"/>
    </source>
</evidence>
<evidence type="ECO:0000313" key="6">
    <source>
        <dbReference type="Proteomes" id="UP000237438"/>
    </source>
</evidence>
<evidence type="ECO:0000256" key="3">
    <source>
        <dbReference type="ARBA" id="ARBA00022917"/>
    </source>
</evidence>
<dbReference type="Pfam" id="PF00707">
    <property type="entry name" value="IF3_C"/>
    <property type="match status" value="1"/>
</dbReference>